<keyword evidence="2" id="KW-0969">Cilium</keyword>
<accession>A0A845GZ59</accession>
<evidence type="ECO:0000313" key="3">
    <source>
        <dbReference type="Proteomes" id="UP000447355"/>
    </source>
</evidence>
<comment type="caution">
    <text evidence="2">The sequence shown here is derived from an EMBL/GenBank/DDBJ whole genome shotgun (WGS) entry which is preliminary data.</text>
</comment>
<dbReference type="EMBL" id="WWCX01000135">
    <property type="protein sequence ID" value="MYM98640.1"/>
    <property type="molecule type" value="Genomic_DNA"/>
</dbReference>
<sequence length="208" mass="22675">MNDFCVASITTDTLLRTEHGLWRSDALALTLDARSAATRILDEARREAEQLRLRAADEARAAVRDAEHQALARAAAQLQLLEQRHATLLDGAQAMVIDLALALFDRALAETTPRERLEACCRRLLQETPRSPGQPVLYLHPDDRDLAPPDPAWECKTDATLARGACRLEADGGEWRADFTAGAAALRAAFEHAALPAIDTGRGDIPPP</sequence>
<proteinExistence type="predicted"/>
<keyword evidence="2" id="KW-0282">Flagellum</keyword>
<feature type="coiled-coil region" evidence="1">
    <location>
        <begin position="34"/>
        <end position="84"/>
    </location>
</feature>
<name>A0A845GZ59_9BURK</name>
<dbReference type="RefSeq" id="WP_161087447.1">
    <property type="nucleotide sequence ID" value="NZ_WWCX01000135.1"/>
</dbReference>
<dbReference type="AlphaFoldDB" id="A0A845GZ59"/>
<dbReference type="Pfam" id="PF06188">
    <property type="entry name" value="HrpE"/>
    <property type="match status" value="1"/>
</dbReference>
<gene>
    <name evidence="2" type="ORF">GTP90_32825</name>
</gene>
<evidence type="ECO:0000313" key="2">
    <source>
        <dbReference type="EMBL" id="MYM98640.1"/>
    </source>
</evidence>
<dbReference type="InterPro" id="IPR009335">
    <property type="entry name" value="T3SS_HrpE/ATPase_suE"/>
</dbReference>
<dbReference type="Proteomes" id="UP000447355">
    <property type="component" value="Unassembled WGS sequence"/>
</dbReference>
<protein>
    <submittedName>
        <fullName evidence="2">Flagellar biosynthesis/type III secretory pathway protein</fullName>
    </submittedName>
</protein>
<reference evidence="2" key="1">
    <citation type="submission" date="2019-12" db="EMBL/GenBank/DDBJ databases">
        <title>Novel species isolated from a subtropical stream in China.</title>
        <authorList>
            <person name="Lu H."/>
        </authorList>
    </citation>
    <scope>NUCLEOTIDE SEQUENCE [LARGE SCALE GENOMIC DNA]</scope>
    <source>
        <strain evidence="2">FT81W</strain>
    </source>
</reference>
<organism evidence="2 3">
    <name type="scientific">Duganella vulcania</name>
    <dbReference type="NCBI Taxonomy" id="2692166"/>
    <lineage>
        <taxon>Bacteria</taxon>
        <taxon>Pseudomonadati</taxon>
        <taxon>Pseudomonadota</taxon>
        <taxon>Betaproteobacteria</taxon>
        <taxon>Burkholderiales</taxon>
        <taxon>Oxalobacteraceae</taxon>
        <taxon>Telluria group</taxon>
        <taxon>Duganella</taxon>
    </lineage>
</organism>
<keyword evidence="1" id="KW-0175">Coiled coil</keyword>
<keyword evidence="2" id="KW-0966">Cell projection</keyword>
<evidence type="ECO:0000256" key="1">
    <source>
        <dbReference type="SAM" id="Coils"/>
    </source>
</evidence>